<keyword evidence="2" id="KW-1185">Reference proteome</keyword>
<sequence>VVTKFNANNHTNKYFQICFMFKKKFAEEILKILEDKKKYNLNVLESINDVHLLGDHVKTVFFREWDDKIIKSFNGLEMKYNPKFYPYGRQYRIVIFNRKNYRTEYDDDVSGFLKSFNINVPFHLCFFQDGENLKELRGSVMVIKEGECFKIYFYFRNCEELPKFHKIYIHKRIDIEEVFTNNEKSVISEKTCYSISNEKFVKIQSLPFAFILNLISDFSFFCVNQQYIV</sequence>
<dbReference type="AlphaFoldDB" id="J9DPA8"/>
<dbReference type="VEuPathDB" id="MicrosporidiaDB:EDEG_04240"/>
<accession>J9DPA8</accession>
<dbReference type="Proteomes" id="UP000003163">
    <property type="component" value="Unassembled WGS sequence"/>
</dbReference>
<proteinExistence type="predicted"/>
<reference evidence="1 2" key="1">
    <citation type="submission" date="2011-08" db="EMBL/GenBank/DDBJ databases">
        <authorList>
            <person name="Liu Z.J."/>
            <person name="Shi F.L."/>
            <person name="Lu J.Q."/>
            <person name="Li M."/>
            <person name="Wang Z.L."/>
        </authorList>
    </citation>
    <scope>NUCLEOTIDE SEQUENCE [LARGE SCALE GENOMIC DNA]</scope>
    <source>
        <strain evidence="1 2">USNM 41457</strain>
    </source>
</reference>
<name>J9DPA8_EDHAE</name>
<reference evidence="2" key="2">
    <citation type="submission" date="2015-07" db="EMBL/GenBank/DDBJ databases">
        <title>Contrasting host-pathogen interactions and genome evolution in two generalist and specialist microsporidian pathogens of mosquitoes.</title>
        <authorList>
            <consortium name="The Broad Institute Genomics Platform"/>
            <consortium name="The Broad Institute Genome Sequencing Center for Infectious Disease"/>
            <person name="Cuomo C.A."/>
            <person name="Sanscrainte N.D."/>
            <person name="Goldberg J.M."/>
            <person name="Heiman D."/>
            <person name="Young S."/>
            <person name="Zeng Q."/>
            <person name="Becnel J.J."/>
            <person name="Birren B.W."/>
        </authorList>
    </citation>
    <scope>NUCLEOTIDE SEQUENCE [LARGE SCALE GENOMIC DNA]</scope>
    <source>
        <strain evidence="2">USNM 41457</strain>
    </source>
</reference>
<comment type="caution">
    <text evidence="1">The sequence shown here is derived from an EMBL/GenBank/DDBJ whole genome shotgun (WGS) entry which is preliminary data.</text>
</comment>
<dbReference type="HOGENOM" id="CLU_1212278_0_0_1"/>
<protein>
    <submittedName>
        <fullName evidence="1">Uncharacterized protein</fullName>
    </submittedName>
</protein>
<evidence type="ECO:0000313" key="2">
    <source>
        <dbReference type="Proteomes" id="UP000003163"/>
    </source>
</evidence>
<gene>
    <name evidence="1" type="ORF">EDEG_04240</name>
</gene>
<organism evidence="1 2">
    <name type="scientific">Edhazardia aedis (strain USNM 41457)</name>
    <name type="common">Microsporidian parasite</name>
    <dbReference type="NCBI Taxonomy" id="1003232"/>
    <lineage>
        <taxon>Eukaryota</taxon>
        <taxon>Fungi</taxon>
        <taxon>Fungi incertae sedis</taxon>
        <taxon>Microsporidia</taxon>
        <taxon>Edhazardia</taxon>
    </lineage>
</organism>
<feature type="non-terminal residue" evidence="1">
    <location>
        <position position="1"/>
    </location>
</feature>
<dbReference type="EMBL" id="AFBI03001155">
    <property type="protein sequence ID" value="EJW04380.1"/>
    <property type="molecule type" value="Genomic_DNA"/>
</dbReference>
<feature type="non-terminal residue" evidence="1">
    <location>
        <position position="229"/>
    </location>
</feature>
<evidence type="ECO:0000313" key="1">
    <source>
        <dbReference type="EMBL" id="EJW04380.1"/>
    </source>
</evidence>
<dbReference type="InParanoid" id="J9DPA8"/>